<dbReference type="InterPro" id="IPR014043">
    <property type="entry name" value="Acyl_transferase_dom"/>
</dbReference>
<keyword evidence="14" id="KW-1185">Reference proteome</keyword>
<dbReference type="InterPro" id="IPR020841">
    <property type="entry name" value="PKS_Beta-ketoAc_synthase_dom"/>
</dbReference>
<evidence type="ECO:0000259" key="12">
    <source>
        <dbReference type="PROSITE" id="PS52019"/>
    </source>
</evidence>
<keyword evidence="5" id="KW-0045">Antibiotic biosynthesis</keyword>
<dbReference type="InterPro" id="IPR014030">
    <property type="entry name" value="Ketoacyl_synth_N"/>
</dbReference>
<dbReference type="SMART" id="SM00827">
    <property type="entry name" value="PKS_AT"/>
    <property type="match status" value="1"/>
</dbReference>
<feature type="region of interest" description="Disordered" evidence="9">
    <location>
        <begin position="2067"/>
        <end position="2091"/>
    </location>
</feature>
<dbReference type="Pfam" id="PF00550">
    <property type="entry name" value="PP-binding"/>
    <property type="match status" value="1"/>
</dbReference>
<organism evidence="13 14">
    <name type="scientific">Streptomyces yunnanensis</name>
    <dbReference type="NCBI Taxonomy" id="156453"/>
    <lineage>
        <taxon>Bacteria</taxon>
        <taxon>Bacillati</taxon>
        <taxon>Actinomycetota</taxon>
        <taxon>Actinomycetes</taxon>
        <taxon>Kitasatosporales</taxon>
        <taxon>Streptomycetaceae</taxon>
        <taxon>Streptomyces</taxon>
    </lineage>
</organism>
<dbReference type="Pfam" id="PF14765">
    <property type="entry name" value="PS-DH"/>
    <property type="match status" value="1"/>
</dbReference>
<dbReference type="InterPro" id="IPR020843">
    <property type="entry name" value="ER"/>
</dbReference>
<dbReference type="InterPro" id="IPR001227">
    <property type="entry name" value="Ac_transferase_dom_sf"/>
</dbReference>
<dbReference type="SUPFAM" id="SSF53901">
    <property type="entry name" value="Thiolase-like"/>
    <property type="match status" value="1"/>
</dbReference>
<feature type="active site" description="Proton acceptor; for dehydratase activity" evidence="8">
    <location>
        <position position="931"/>
    </location>
</feature>
<dbReference type="SUPFAM" id="SSF51735">
    <property type="entry name" value="NAD(P)-binding Rossmann-fold domains"/>
    <property type="match status" value="3"/>
</dbReference>
<keyword evidence="7" id="KW-0012">Acyltransferase</keyword>
<dbReference type="CDD" id="cd08956">
    <property type="entry name" value="KR_3_FAS_SDR_x"/>
    <property type="match status" value="1"/>
</dbReference>
<dbReference type="InterPro" id="IPR020806">
    <property type="entry name" value="PKS_PP-bd"/>
</dbReference>
<dbReference type="InterPro" id="IPR055123">
    <property type="entry name" value="SpnB-like_Rossmann"/>
</dbReference>
<feature type="region of interest" description="C-terminal hotdog fold" evidence="8">
    <location>
        <begin position="1038"/>
        <end position="1180"/>
    </location>
</feature>
<dbReference type="PROSITE" id="PS52004">
    <property type="entry name" value="KS3_2"/>
    <property type="match status" value="1"/>
</dbReference>
<feature type="domain" description="Ketosynthase family 3 (KS3)" evidence="11">
    <location>
        <begin position="6"/>
        <end position="432"/>
    </location>
</feature>
<dbReference type="InterPro" id="IPR013154">
    <property type="entry name" value="ADH-like_N"/>
</dbReference>
<dbReference type="InterPro" id="IPR013968">
    <property type="entry name" value="PKS_KR"/>
</dbReference>
<dbReference type="CDD" id="cd05195">
    <property type="entry name" value="enoyl_red"/>
    <property type="match status" value="1"/>
</dbReference>
<dbReference type="SMART" id="SM00823">
    <property type="entry name" value="PKS_PP"/>
    <property type="match status" value="1"/>
</dbReference>
<sequence>MTETVTDPVAIVSMACRFPGDVGDPAGLWELALSGRDAITPFPADRGWDLETLTAPDAAGTPRSHTGHGGFLHHAADFDPGFFGISPREALAMDPQQRLLLETSWEAVERAGILPSELRGSGTGVFVATAYQDYAARLRGTGPDIHGHWVTGNMGSVNSGRISHVFGLGGPAITVDTACSASLVALHLACRSLRTGECPLALVGGAAVMSIPDYFIEFTRLDALSPDGRCKPFAAAADGMGLSEGVGVLLVERLTDALRLGHPVLALVRGSAVNQDGGRSSLTAPSGQAQQQVIRQALDDARLSAAEVDAVEAHGTGTPTGDPVEAEALLATYGQGRRADRPLWLGSLKSNIGHTATAAGVASVIKIVEAIRHGVLPRTLHVDEPSPAVDWSSGAVRLLRETTEWPETRAPRRAGVSAFGISGTNAHVILEQAPAARRPARRARRSPGRPVPWVFSGKTSTALRAQAERLQAFVRARPDVDVADVGLSLATTRTTFAHRAAVVAGDAAGFARELERFTHEGTTYPPRGADDDGAGVVFVFPGQGGQWHGMGRELLASSPVFAEHMRACAEAFRPWLDWSLLDVVCASSGDVESDRVDVVQPALFAMTTSLAAVWQSYGVRPAAVVGHSQGEIAAAYVAGGLTLADAARVVAVRSKELRRCSGLGGMASISAPAGEVEARLRKWDRRAGVAAVNGPAITVVSGESGVLDEVVAECTAENVDARRIPVDYAAHSAEVEAIRDRLLEGLSGLVPRGGGVPLVSTVTGRLLDTAGLDADYWYRNLRERVRFAPAVGALLAREHRHFIEISPHPVLVMGIEQTAEDAGIDAAVIGTLHRDEGGRFPTAVADAHVHGVPVDWDAAFADTGAQRIELPTYAFQRQRHWLEPVGRMVNTAGLTALDHPFLAAVEERPDAEETVFVGCLSLRTHPWLADHMVLGTPVLPGTAFVELAVRAGSQLGYTRLEELVCENPLDLSVEEDVQLRVVVTAGEDTAHQTVAVLSRHAADHDEETWTLHATGVLHRDETTHNPASVAESWPPVGALPVSWDDLYRRLSDIGLDYGPAFRGLRAVWRLGEEVLAEVTVPESASGDPRPFTVQPAALDALLHAVLAGRLLPRHREDGVLLLPHTWSGVTARASRTATLRARLRALGADTVSVMVTDDTGQPVFSADSLTLRTVNPDQLRSAGGAGSLLHVSWRPAPTPANVPIGQLAIVGANRPTTLRVHPRYPDLGSLTNDIVRGVPAPQTVLWLRPGTDLTAPGHVRAEINRVVRQLRDWLADDRVAACRLIVVTCQAVAVEPGEDVRDLANAAVWGLVRSVQAEHPDRFVLVDVDTADASYAALTDAVATGEPQLAIRAGSPVVPRLQPVTPDGALAPPAGTTVTTPWRLAVRADDNRGELARLACPEVNDPLGPGQVRVAVRAAGLNFRDVLTRLGMAPYNTALGVEAAGVVVAVGDGVDDLAPGDRVMGLVPEGFGPLAVTTHRMLTRMLAGWTFPRAASVPVAFLTAYYALVDLAGLGPGESVVVHAAAGGVGMAAIQVARHLGAEVFGTAHPGKWDTLRALGLASDHLGSSRTTAFEQRFLATTGGRGVDVVLDCLVGEFVDASLRLLPRGGRFVEMGKADVRDPEQVAGDHPGVVYQVFDLIADAEEERIGQMLTEIRELFERGVFQPLPISTWDVRHAPEAFRHMSQARHVGKVVLTVPAAWDPEGTVLITGGTGVVGGLIARELVATHGIRHLVLVSRRGQDAPGAPELVRELEVRGAQVTVAACDAAVHTELATVLAAVPPAHPLTAVVHAAGVLDDGLLATLTPERMDAVLRPKIDAALHLHELTRDRELSAFVLVSSASGILGPAGQGNYAAANAFLDALAHHRRAAGLPALSLASGLWAPASGMTGHLGRAEMSRIQRAGIAPMSTVSGLTLISRALLLDQAVMAPIRLNDATLRATDPATVLPILRHLACPTRRTSASLPETRSGGDGFAARLAALAPERRSTEVLDVLRSHAATVLGHSSLQDIDPVATFNALGFDSLTAVELRNYLARSTGLRLPPTLVFDYPTPHALSEHLVSLLTAAEQPSDTPPRRTGQPPDRFDTASLDELVDLALEDE</sequence>
<feature type="domain" description="Carrier" evidence="10">
    <location>
        <begin position="1989"/>
        <end position="2064"/>
    </location>
</feature>
<dbReference type="Pfam" id="PF00109">
    <property type="entry name" value="ketoacyl-synt"/>
    <property type="match status" value="1"/>
</dbReference>
<dbReference type="Gene3D" id="3.40.366.10">
    <property type="entry name" value="Malonyl-Coenzyme A Acyl Carrier Protein, domain 2"/>
    <property type="match status" value="1"/>
</dbReference>
<dbReference type="InterPro" id="IPR036736">
    <property type="entry name" value="ACP-like_sf"/>
</dbReference>
<dbReference type="SMART" id="SM00829">
    <property type="entry name" value="PKS_ER"/>
    <property type="match status" value="1"/>
</dbReference>
<dbReference type="Proteomes" id="UP001218629">
    <property type="component" value="Chromosome"/>
</dbReference>
<dbReference type="CDD" id="cd00833">
    <property type="entry name" value="PKS"/>
    <property type="match status" value="1"/>
</dbReference>
<keyword evidence="6" id="KW-0511">Multifunctional enzyme</keyword>
<dbReference type="InterPro" id="IPR032821">
    <property type="entry name" value="PKS_assoc"/>
</dbReference>
<dbReference type="InterPro" id="IPR049900">
    <property type="entry name" value="PKS_mFAS_DH"/>
</dbReference>
<protein>
    <submittedName>
        <fullName evidence="13">Type I polyketide synthase</fullName>
    </submittedName>
</protein>
<evidence type="ECO:0000256" key="6">
    <source>
        <dbReference type="ARBA" id="ARBA00023268"/>
    </source>
</evidence>
<evidence type="ECO:0000259" key="11">
    <source>
        <dbReference type="PROSITE" id="PS52004"/>
    </source>
</evidence>
<dbReference type="InterPro" id="IPR050091">
    <property type="entry name" value="PKS_NRPS_Biosynth_Enz"/>
</dbReference>
<dbReference type="Gene3D" id="1.10.1200.10">
    <property type="entry name" value="ACP-like"/>
    <property type="match status" value="1"/>
</dbReference>
<dbReference type="InterPro" id="IPR049552">
    <property type="entry name" value="PKS_DH_N"/>
</dbReference>
<dbReference type="PANTHER" id="PTHR43775">
    <property type="entry name" value="FATTY ACID SYNTHASE"/>
    <property type="match status" value="1"/>
</dbReference>
<dbReference type="Pfam" id="PF22953">
    <property type="entry name" value="SpnB_Rossmann"/>
    <property type="match status" value="1"/>
</dbReference>
<dbReference type="InterPro" id="IPR014031">
    <property type="entry name" value="Ketoacyl_synth_C"/>
</dbReference>
<gene>
    <name evidence="13" type="ORF">MOV08_10130</name>
</gene>
<dbReference type="InterPro" id="IPR016035">
    <property type="entry name" value="Acyl_Trfase/lysoPLipase"/>
</dbReference>
<dbReference type="InterPro" id="IPR057326">
    <property type="entry name" value="KR_dom"/>
</dbReference>
<keyword evidence="3" id="KW-0597">Phosphoprotein</keyword>
<dbReference type="EMBL" id="CP095749">
    <property type="protein sequence ID" value="WEB39593.1"/>
    <property type="molecule type" value="Genomic_DNA"/>
</dbReference>
<evidence type="ECO:0000256" key="1">
    <source>
        <dbReference type="ARBA" id="ARBA00004792"/>
    </source>
</evidence>
<dbReference type="PROSITE" id="PS52019">
    <property type="entry name" value="PKS_MFAS_DH"/>
    <property type="match status" value="1"/>
</dbReference>
<dbReference type="InterPro" id="IPR049551">
    <property type="entry name" value="PKS_DH_C"/>
</dbReference>
<dbReference type="Gene3D" id="3.40.50.11460">
    <property type="match status" value="1"/>
</dbReference>
<name>A0ABY8A3Q6_9ACTN</name>
<dbReference type="InterPro" id="IPR042104">
    <property type="entry name" value="PKS_dehydratase_sf"/>
</dbReference>
<dbReference type="Pfam" id="PF08240">
    <property type="entry name" value="ADH_N"/>
    <property type="match status" value="1"/>
</dbReference>
<evidence type="ECO:0000256" key="7">
    <source>
        <dbReference type="ARBA" id="ARBA00023315"/>
    </source>
</evidence>
<accession>A0ABY8A3Q6</accession>
<feature type="domain" description="PKS/mFAS DH" evidence="12">
    <location>
        <begin position="899"/>
        <end position="1180"/>
    </location>
</feature>
<evidence type="ECO:0000313" key="14">
    <source>
        <dbReference type="Proteomes" id="UP001218629"/>
    </source>
</evidence>
<dbReference type="SUPFAM" id="SSF52151">
    <property type="entry name" value="FabD/lysophospholipase-like"/>
    <property type="match status" value="1"/>
</dbReference>
<dbReference type="InterPro" id="IPR018201">
    <property type="entry name" value="Ketoacyl_synth_AS"/>
</dbReference>
<feature type="active site" description="Proton donor; for dehydratase activity" evidence="8">
    <location>
        <position position="1099"/>
    </location>
</feature>
<dbReference type="SMART" id="SM00825">
    <property type="entry name" value="PKS_KS"/>
    <property type="match status" value="1"/>
</dbReference>
<dbReference type="SMART" id="SM00822">
    <property type="entry name" value="PKS_KR"/>
    <property type="match status" value="1"/>
</dbReference>
<proteinExistence type="predicted"/>
<evidence type="ECO:0000256" key="3">
    <source>
        <dbReference type="ARBA" id="ARBA00022553"/>
    </source>
</evidence>
<dbReference type="Gene3D" id="3.90.180.10">
    <property type="entry name" value="Medium-chain alcohol dehydrogenases, catalytic domain"/>
    <property type="match status" value="1"/>
</dbReference>
<evidence type="ECO:0000256" key="5">
    <source>
        <dbReference type="ARBA" id="ARBA00023194"/>
    </source>
</evidence>
<evidence type="ECO:0000256" key="4">
    <source>
        <dbReference type="ARBA" id="ARBA00022679"/>
    </source>
</evidence>
<dbReference type="SUPFAM" id="SSF55048">
    <property type="entry name" value="Probable ACP-binding domain of malonyl-CoA ACP transacylase"/>
    <property type="match status" value="1"/>
</dbReference>
<evidence type="ECO:0000256" key="9">
    <source>
        <dbReference type="SAM" id="MobiDB-lite"/>
    </source>
</evidence>
<dbReference type="Pfam" id="PF21089">
    <property type="entry name" value="PKS_DH_N"/>
    <property type="match status" value="1"/>
</dbReference>
<dbReference type="Pfam" id="PF08659">
    <property type="entry name" value="KR"/>
    <property type="match status" value="1"/>
</dbReference>
<dbReference type="Gene3D" id="3.10.129.110">
    <property type="entry name" value="Polyketide synthase dehydratase"/>
    <property type="match status" value="1"/>
</dbReference>
<evidence type="ECO:0000313" key="13">
    <source>
        <dbReference type="EMBL" id="WEB39593.1"/>
    </source>
</evidence>
<dbReference type="SMART" id="SM01294">
    <property type="entry name" value="PKS_PP_betabranch"/>
    <property type="match status" value="1"/>
</dbReference>
<dbReference type="Pfam" id="PF00698">
    <property type="entry name" value="Acyl_transf_1"/>
    <property type="match status" value="1"/>
</dbReference>
<dbReference type="Pfam" id="PF16197">
    <property type="entry name" value="KAsynt_C_assoc"/>
    <property type="match status" value="1"/>
</dbReference>
<dbReference type="InterPro" id="IPR011032">
    <property type="entry name" value="GroES-like_sf"/>
</dbReference>
<feature type="region of interest" description="N-terminal hotdog fold" evidence="8">
    <location>
        <begin position="899"/>
        <end position="1024"/>
    </location>
</feature>
<dbReference type="InterPro" id="IPR020807">
    <property type="entry name" value="PKS_DH"/>
</dbReference>
<feature type="compositionally biased region" description="Basic residues" evidence="9">
    <location>
        <begin position="438"/>
        <end position="447"/>
    </location>
</feature>
<evidence type="ECO:0000256" key="8">
    <source>
        <dbReference type="PROSITE-ProRule" id="PRU01363"/>
    </source>
</evidence>
<dbReference type="InterPro" id="IPR036291">
    <property type="entry name" value="NAD(P)-bd_dom_sf"/>
</dbReference>
<dbReference type="SUPFAM" id="SSF50129">
    <property type="entry name" value="GroES-like"/>
    <property type="match status" value="1"/>
</dbReference>
<dbReference type="RefSeq" id="WP_275307142.1">
    <property type="nucleotide sequence ID" value="NZ_CP095749.1"/>
</dbReference>
<feature type="region of interest" description="Disordered" evidence="9">
    <location>
        <begin position="434"/>
        <end position="453"/>
    </location>
</feature>
<dbReference type="Gene3D" id="3.40.50.720">
    <property type="entry name" value="NAD(P)-binding Rossmann-like Domain"/>
    <property type="match status" value="1"/>
</dbReference>
<dbReference type="PANTHER" id="PTHR43775:SF51">
    <property type="entry name" value="INACTIVE PHENOLPHTHIOCEROL SYNTHESIS POLYKETIDE SYNTHASE TYPE I PKS1-RELATED"/>
    <property type="match status" value="1"/>
</dbReference>
<comment type="pathway">
    <text evidence="1">Antibiotic biosynthesis.</text>
</comment>
<dbReference type="Pfam" id="PF13602">
    <property type="entry name" value="ADH_zinc_N_2"/>
    <property type="match status" value="1"/>
</dbReference>
<dbReference type="SMART" id="SM00826">
    <property type="entry name" value="PKS_DH"/>
    <property type="match status" value="1"/>
</dbReference>
<evidence type="ECO:0000256" key="2">
    <source>
        <dbReference type="ARBA" id="ARBA00022450"/>
    </source>
</evidence>
<dbReference type="PROSITE" id="PS00606">
    <property type="entry name" value="KS3_1"/>
    <property type="match status" value="1"/>
</dbReference>
<dbReference type="InterPro" id="IPR009081">
    <property type="entry name" value="PP-bd_ACP"/>
</dbReference>
<dbReference type="Gene3D" id="3.30.70.3290">
    <property type="match status" value="1"/>
</dbReference>
<evidence type="ECO:0000259" key="10">
    <source>
        <dbReference type="PROSITE" id="PS50075"/>
    </source>
</evidence>
<reference evidence="13 14" key="1">
    <citation type="submission" date="2022-03" db="EMBL/GenBank/DDBJ databases">
        <title>Streptomyces yunnanensis P86,complete genome.</title>
        <authorList>
            <person name="Chen S."/>
            <person name="Zhang Q."/>
        </authorList>
    </citation>
    <scope>NUCLEOTIDE SEQUENCE [LARGE SCALE GENOMIC DNA]</scope>
    <source>
        <strain evidence="13 14">P86</strain>
    </source>
</reference>
<dbReference type="SUPFAM" id="SSF142535">
    <property type="entry name" value="AF0625-like"/>
    <property type="match status" value="1"/>
</dbReference>
<dbReference type="Pfam" id="PF02801">
    <property type="entry name" value="Ketoacyl-synt_C"/>
    <property type="match status" value="1"/>
</dbReference>
<dbReference type="InterPro" id="IPR016039">
    <property type="entry name" value="Thiolase-like"/>
</dbReference>
<keyword evidence="4" id="KW-0808">Transferase</keyword>
<keyword evidence="2" id="KW-0596">Phosphopantetheine</keyword>
<dbReference type="InterPro" id="IPR016036">
    <property type="entry name" value="Malonyl_transacylase_ACP-bd"/>
</dbReference>
<dbReference type="PROSITE" id="PS50075">
    <property type="entry name" value="CARRIER"/>
    <property type="match status" value="1"/>
</dbReference>
<dbReference type="SUPFAM" id="SSF47336">
    <property type="entry name" value="ACP-like"/>
    <property type="match status" value="1"/>
</dbReference>
<dbReference type="Gene3D" id="3.40.47.10">
    <property type="match status" value="1"/>
</dbReference>